<keyword evidence="3" id="KW-1185">Reference proteome</keyword>
<gene>
    <name evidence="2" type="ORF">ASIM_LOCUS19769</name>
</gene>
<dbReference type="InterPro" id="IPR039757">
    <property type="entry name" value="EIF2D"/>
</dbReference>
<dbReference type="CDD" id="cd11610">
    <property type="entry name" value="eIF2D_N"/>
    <property type="match status" value="1"/>
</dbReference>
<evidence type="ECO:0000313" key="3">
    <source>
        <dbReference type="Proteomes" id="UP000267096"/>
    </source>
</evidence>
<organism evidence="4">
    <name type="scientific">Anisakis simplex</name>
    <name type="common">Herring worm</name>
    <dbReference type="NCBI Taxonomy" id="6269"/>
    <lineage>
        <taxon>Eukaryota</taxon>
        <taxon>Metazoa</taxon>
        <taxon>Ecdysozoa</taxon>
        <taxon>Nematoda</taxon>
        <taxon>Chromadorea</taxon>
        <taxon>Rhabditida</taxon>
        <taxon>Spirurina</taxon>
        <taxon>Ascaridomorpha</taxon>
        <taxon>Ascaridoidea</taxon>
        <taxon>Anisakidae</taxon>
        <taxon>Anisakis</taxon>
        <taxon>Anisakis simplex complex</taxon>
    </lineage>
</organism>
<dbReference type="GO" id="GO:0003743">
    <property type="term" value="F:translation initiation factor activity"/>
    <property type="evidence" value="ECO:0007669"/>
    <property type="project" value="InterPro"/>
</dbReference>
<dbReference type="Proteomes" id="UP000267096">
    <property type="component" value="Unassembled WGS sequence"/>
</dbReference>
<evidence type="ECO:0000259" key="1">
    <source>
        <dbReference type="Pfam" id="PF17832"/>
    </source>
</evidence>
<dbReference type="AlphaFoldDB" id="A0A0M3KHC1"/>
<feature type="domain" description="Pre-PUA" evidence="1">
    <location>
        <begin position="2"/>
        <end position="75"/>
    </location>
</feature>
<name>A0A0M3KHC1_ANISI</name>
<dbReference type="Gene3D" id="3.10.400.20">
    <property type="match status" value="1"/>
</dbReference>
<dbReference type="InterPro" id="IPR041366">
    <property type="entry name" value="Pre-PUA"/>
</dbReference>
<sequence>MFRKPFSVKSNTNMRNSDRRKLLSRMHCADLLTTSKSQVAHVKLLANNGAHMNAYTFDRNPLLFEIDGDTNLYPTGKWEIPQIPQISSSFVMVLTNSYC</sequence>
<reference evidence="4" key="1">
    <citation type="submission" date="2017-02" db="UniProtKB">
        <authorList>
            <consortium name="WormBaseParasite"/>
        </authorList>
    </citation>
    <scope>IDENTIFICATION</scope>
</reference>
<dbReference type="PANTHER" id="PTHR12217:SF4">
    <property type="entry name" value="EUKARYOTIC TRANSLATION INITIATION FACTOR 2D"/>
    <property type="match status" value="1"/>
</dbReference>
<dbReference type="InterPro" id="IPR048247">
    <property type="entry name" value="eIF2D_N"/>
</dbReference>
<evidence type="ECO:0000313" key="4">
    <source>
        <dbReference type="WBParaSite" id="ASIM_0002038601-mRNA-1"/>
    </source>
</evidence>
<dbReference type="GO" id="GO:0001731">
    <property type="term" value="P:formation of translation preinitiation complex"/>
    <property type="evidence" value="ECO:0007669"/>
    <property type="project" value="InterPro"/>
</dbReference>
<dbReference type="WBParaSite" id="ASIM_0002038601-mRNA-1">
    <property type="protein sequence ID" value="ASIM_0002038601-mRNA-1"/>
    <property type="gene ID" value="ASIM_0002038601"/>
</dbReference>
<reference evidence="2 3" key="2">
    <citation type="submission" date="2018-11" db="EMBL/GenBank/DDBJ databases">
        <authorList>
            <consortium name="Pathogen Informatics"/>
        </authorList>
    </citation>
    <scope>NUCLEOTIDE SEQUENCE [LARGE SCALE GENOMIC DNA]</scope>
</reference>
<dbReference type="Pfam" id="PF17832">
    <property type="entry name" value="Pre-PUA"/>
    <property type="match status" value="1"/>
</dbReference>
<dbReference type="PANTHER" id="PTHR12217">
    <property type="entry name" value="EUKARYOTIC TRANSLATION INITIATION FACTOR 2D"/>
    <property type="match status" value="1"/>
</dbReference>
<evidence type="ECO:0000313" key="2">
    <source>
        <dbReference type="EMBL" id="VDK72004.1"/>
    </source>
</evidence>
<proteinExistence type="predicted"/>
<accession>A0A0M3KHC1</accession>
<dbReference type="EMBL" id="UYRR01037926">
    <property type="protein sequence ID" value="VDK72004.1"/>
    <property type="molecule type" value="Genomic_DNA"/>
</dbReference>
<dbReference type="OrthoDB" id="199771at2759"/>
<protein>
    <submittedName>
        <fullName evidence="4">Eukaryotic translation initiation factor 2D (inferred by orthology to a human protein)</fullName>
    </submittedName>
</protein>